<evidence type="ECO:0000256" key="7">
    <source>
        <dbReference type="SAM" id="Phobius"/>
    </source>
</evidence>
<comment type="cofactor">
    <cofactor evidence="1">
        <name>Zn(2+)</name>
        <dbReference type="ChEBI" id="CHEBI:29105"/>
    </cofactor>
</comment>
<dbReference type="InterPro" id="IPR011055">
    <property type="entry name" value="Dup_hybrid_motif"/>
</dbReference>
<feature type="transmembrane region" description="Helical" evidence="7">
    <location>
        <begin position="36"/>
        <end position="58"/>
    </location>
</feature>
<keyword evidence="6" id="KW-0482">Metalloprotease</keyword>
<proteinExistence type="predicted"/>
<dbReference type="GO" id="GO:0046872">
    <property type="term" value="F:metal ion binding"/>
    <property type="evidence" value="ECO:0007669"/>
    <property type="project" value="UniProtKB-KW"/>
</dbReference>
<evidence type="ECO:0000256" key="3">
    <source>
        <dbReference type="ARBA" id="ARBA00022723"/>
    </source>
</evidence>
<dbReference type="EMBL" id="BBYR01000007">
    <property type="protein sequence ID" value="GAP34525.1"/>
    <property type="molecule type" value="Genomic_DNA"/>
</dbReference>
<dbReference type="Proteomes" id="UP000037660">
    <property type="component" value="Unassembled WGS sequence"/>
</dbReference>
<accession>A0A0K8NX69</accession>
<evidence type="ECO:0000313" key="9">
    <source>
        <dbReference type="EMBL" id="GAP34525.1"/>
    </source>
</evidence>
<keyword evidence="5" id="KW-0862">Zinc</keyword>
<reference evidence="9 10" key="2">
    <citation type="journal article" date="2016" name="Science">
        <title>A bacterium that degrades and assimilates poly(ethylene terephthalate).</title>
        <authorList>
            <person name="Yoshida S."/>
            <person name="Hiraga K."/>
            <person name="Takehana T."/>
            <person name="Taniguchi I."/>
            <person name="Yamaji H."/>
            <person name="Maeda Y."/>
            <person name="Toyohara K."/>
            <person name="Miyamoto K."/>
            <person name="Kimura Y."/>
            <person name="Oda K."/>
        </authorList>
    </citation>
    <scope>NUCLEOTIDE SEQUENCE [LARGE SCALE GENOMIC DNA]</scope>
    <source>
        <strain evidence="10">NBRC 110686 / TISTR 2288 / 201-F6</strain>
    </source>
</reference>
<evidence type="ECO:0000256" key="4">
    <source>
        <dbReference type="ARBA" id="ARBA00022801"/>
    </source>
</evidence>
<keyword evidence="2" id="KW-0645">Protease</keyword>
<dbReference type="Gene3D" id="3.10.450.350">
    <property type="match status" value="2"/>
</dbReference>
<feature type="domain" description="M23ase beta-sheet core" evidence="8">
    <location>
        <begin position="332"/>
        <end position="426"/>
    </location>
</feature>
<keyword evidence="4" id="KW-0378">Hydrolase</keyword>
<keyword evidence="3" id="KW-0479">Metal-binding</keyword>
<evidence type="ECO:0000256" key="1">
    <source>
        <dbReference type="ARBA" id="ARBA00001947"/>
    </source>
</evidence>
<dbReference type="CDD" id="cd12797">
    <property type="entry name" value="M23_peptidase"/>
    <property type="match status" value="1"/>
</dbReference>
<evidence type="ECO:0000256" key="2">
    <source>
        <dbReference type="ARBA" id="ARBA00022670"/>
    </source>
</evidence>
<evidence type="ECO:0000256" key="5">
    <source>
        <dbReference type="ARBA" id="ARBA00022833"/>
    </source>
</evidence>
<keyword evidence="7" id="KW-0812">Transmembrane</keyword>
<dbReference type="GO" id="GO:0006508">
    <property type="term" value="P:proteolysis"/>
    <property type="evidence" value="ECO:0007669"/>
    <property type="project" value="UniProtKB-KW"/>
</dbReference>
<gene>
    <name evidence="9" type="ORF">ISF6_4700</name>
</gene>
<keyword evidence="10" id="KW-1185">Reference proteome</keyword>
<protein>
    <submittedName>
        <fullName evidence="9">Peptidase, M23/M37 family</fullName>
    </submittedName>
</protein>
<organism evidence="9 10">
    <name type="scientific">Piscinibacter sakaiensis</name>
    <name type="common">Ideonella sakaiensis</name>
    <dbReference type="NCBI Taxonomy" id="1547922"/>
    <lineage>
        <taxon>Bacteria</taxon>
        <taxon>Pseudomonadati</taxon>
        <taxon>Pseudomonadota</taxon>
        <taxon>Betaproteobacteria</taxon>
        <taxon>Burkholderiales</taxon>
        <taxon>Sphaerotilaceae</taxon>
        <taxon>Piscinibacter</taxon>
    </lineage>
</organism>
<keyword evidence="7" id="KW-0472">Membrane</keyword>
<dbReference type="SUPFAM" id="SSF51261">
    <property type="entry name" value="Duplicated hybrid motif"/>
    <property type="match status" value="1"/>
</dbReference>
<dbReference type="InterPro" id="IPR016047">
    <property type="entry name" value="M23ase_b-sheet_dom"/>
</dbReference>
<sequence length="471" mass="50736">MLRTLPELSPLDPLDAALQQAALRTGRFVTAHSRGLTAVLVVGMVGFAATAFGIAPMAPDAADLPQRTVREAVTPDALEPQLEALAAHGLSLYRSEVTRSGDTVDSLLRRLSIVDASAAAFLRNDPAARALFTGRTGKQVQARTDARGRLEELVARYAPDDSALFDTHFTRLTVRRHGDALQATSELARLQPQMRLGSGTIRQSLFAATDEARIPDTVASQVAEIFSADIDFHRELRRGDTFSVVYEALTADGEPVRWNQGAGRVLAAEFVNDGSVHTAVWFEDRGAGGKGAYYDMNGQNKRRSFLASPLEFSRVTSGFAMRLHPILGTWRQHNGIDYGAPTGTPVRSVGDGVVEFAGRQGGYGNVVKVRHSNDRTTVYAHLSRIDVRNGARIEQGQRIGAVGATGWATGPHLHFEFMVRGAHVNPIAVAQSSETAVVSAAAMPAFRRWSGGVRAQLDAAQTAAQRGDYAE</sequence>
<evidence type="ECO:0000313" key="10">
    <source>
        <dbReference type="Proteomes" id="UP000037660"/>
    </source>
</evidence>
<evidence type="ECO:0000259" key="8">
    <source>
        <dbReference type="Pfam" id="PF01551"/>
    </source>
</evidence>
<dbReference type="AlphaFoldDB" id="A0A0K8NX69"/>
<reference evidence="10" key="1">
    <citation type="submission" date="2015-07" db="EMBL/GenBank/DDBJ databases">
        <title>Discovery of a poly(ethylene terephthalate assimilation.</title>
        <authorList>
            <person name="Yoshida S."/>
            <person name="Hiraga K."/>
            <person name="Takehana T."/>
            <person name="Taniguchi I."/>
            <person name="Yamaji H."/>
            <person name="Maeda Y."/>
            <person name="Toyohara K."/>
            <person name="Miyamoto K."/>
            <person name="Kimura Y."/>
            <person name="Oda K."/>
        </authorList>
    </citation>
    <scope>NUCLEOTIDE SEQUENCE [LARGE SCALE GENOMIC DNA]</scope>
    <source>
        <strain evidence="10">NBRC 110686 / TISTR 2288 / 201-F6</strain>
    </source>
</reference>
<evidence type="ECO:0000256" key="6">
    <source>
        <dbReference type="ARBA" id="ARBA00023049"/>
    </source>
</evidence>
<dbReference type="Pfam" id="PF01551">
    <property type="entry name" value="Peptidase_M23"/>
    <property type="match status" value="1"/>
</dbReference>
<dbReference type="GO" id="GO:0004222">
    <property type="term" value="F:metalloendopeptidase activity"/>
    <property type="evidence" value="ECO:0007669"/>
    <property type="project" value="TreeGrafter"/>
</dbReference>
<keyword evidence="7" id="KW-1133">Transmembrane helix</keyword>
<dbReference type="STRING" id="1547922.ISF6_4700"/>
<dbReference type="Gene3D" id="2.70.70.10">
    <property type="entry name" value="Glucose Permease (Domain IIA)"/>
    <property type="match status" value="1"/>
</dbReference>
<dbReference type="InterPro" id="IPR050570">
    <property type="entry name" value="Cell_wall_metabolism_enzyme"/>
</dbReference>
<name>A0A0K8NX69_PISS1</name>
<dbReference type="PANTHER" id="PTHR21666">
    <property type="entry name" value="PEPTIDASE-RELATED"/>
    <property type="match status" value="1"/>
</dbReference>
<comment type="caution">
    <text evidence="9">The sequence shown here is derived from an EMBL/GenBank/DDBJ whole genome shotgun (WGS) entry which is preliminary data.</text>
</comment>
<dbReference type="PANTHER" id="PTHR21666:SF288">
    <property type="entry name" value="CELL DIVISION PROTEIN YTFB"/>
    <property type="match status" value="1"/>
</dbReference>